<sequence length="48" mass="5427">MVGRCASHLVNMDADNNLSLELWGLEKLLDINELAAYRRLSLDRRALG</sequence>
<accession>A0ABP5BM22</accession>
<evidence type="ECO:0000313" key="2">
    <source>
        <dbReference type="Proteomes" id="UP001499933"/>
    </source>
</evidence>
<keyword evidence="2" id="KW-1185">Reference proteome</keyword>
<reference evidence="2" key="1">
    <citation type="journal article" date="2019" name="Int. J. Syst. Evol. Microbiol.">
        <title>The Global Catalogue of Microorganisms (GCM) 10K type strain sequencing project: providing services to taxonomists for standard genome sequencing and annotation.</title>
        <authorList>
            <consortium name="The Broad Institute Genomics Platform"/>
            <consortium name="The Broad Institute Genome Sequencing Center for Infectious Disease"/>
            <person name="Wu L."/>
            <person name="Ma J."/>
        </authorList>
    </citation>
    <scope>NUCLEOTIDE SEQUENCE [LARGE SCALE GENOMIC DNA]</scope>
    <source>
        <strain evidence="2">JCM 14901</strain>
    </source>
</reference>
<organism evidence="1 2">
    <name type="scientific">Microbacterium deminutum</name>
    <dbReference type="NCBI Taxonomy" id="344164"/>
    <lineage>
        <taxon>Bacteria</taxon>
        <taxon>Bacillati</taxon>
        <taxon>Actinomycetota</taxon>
        <taxon>Actinomycetes</taxon>
        <taxon>Micrococcales</taxon>
        <taxon>Microbacteriaceae</taxon>
        <taxon>Microbacterium</taxon>
    </lineage>
</organism>
<gene>
    <name evidence="1" type="ORF">GCM10009776_08080</name>
</gene>
<dbReference type="Proteomes" id="UP001499933">
    <property type="component" value="Unassembled WGS sequence"/>
</dbReference>
<evidence type="ECO:0000313" key="1">
    <source>
        <dbReference type="EMBL" id="GAA1948455.1"/>
    </source>
</evidence>
<name>A0ABP5BM22_9MICO</name>
<dbReference type="EMBL" id="BAAAOG010000001">
    <property type="protein sequence ID" value="GAA1948455.1"/>
    <property type="molecule type" value="Genomic_DNA"/>
</dbReference>
<protein>
    <submittedName>
        <fullName evidence="1">Uncharacterized protein</fullName>
    </submittedName>
</protein>
<comment type="caution">
    <text evidence="1">The sequence shown here is derived from an EMBL/GenBank/DDBJ whole genome shotgun (WGS) entry which is preliminary data.</text>
</comment>
<proteinExistence type="predicted"/>